<sequence>MGLYKESKQNYITYVIVIILSVIAVVSLTMFGYVIFYRVQLTNELDFIIKEITGVIIEQLSDCVEFKNDFDYFLK</sequence>
<dbReference type="EMBL" id="LTAI01000422">
    <property type="protein sequence ID" value="ORD98829.1"/>
    <property type="molecule type" value="Genomic_DNA"/>
</dbReference>
<feature type="transmembrane region" description="Helical" evidence="1">
    <location>
        <begin position="12"/>
        <end position="36"/>
    </location>
</feature>
<evidence type="ECO:0000256" key="1">
    <source>
        <dbReference type="SAM" id="Phobius"/>
    </source>
</evidence>
<keyword evidence="1" id="KW-1133">Transmembrane helix</keyword>
<name>A0A1X0QGC9_9MICR</name>
<proteinExistence type="predicted"/>
<protein>
    <submittedName>
        <fullName evidence="2">Uncharacterized protein</fullName>
    </submittedName>
</protein>
<dbReference type="Proteomes" id="UP000192501">
    <property type="component" value="Unassembled WGS sequence"/>
</dbReference>
<evidence type="ECO:0000313" key="2">
    <source>
        <dbReference type="EMBL" id="ORD98829.1"/>
    </source>
</evidence>
<keyword evidence="1" id="KW-0812">Transmembrane</keyword>
<keyword evidence="1" id="KW-0472">Membrane</keyword>
<dbReference type="VEuPathDB" id="MicrosporidiaDB:A0H76_1866"/>
<organism evidence="2 3">
    <name type="scientific">Hepatospora eriocheir</name>
    <dbReference type="NCBI Taxonomy" id="1081669"/>
    <lineage>
        <taxon>Eukaryota</taxon>
        <taxon>Fungi</taxon>
        <taxon>Fungi incertae sedis</taxon>
        <taxon>Microsporidia</taxon>
        <taxon>Hepatosporidae</taxon>
        <taxon>Hepatospora</taxon>
    </lineage>
</organism>
<reference evidence="2 3" key="1">
    <citation type="journal article" date="2017" name="Environ. Microbiol.">
        <title>Decay of the glycolytic pathway and adaptation to intranuclear parasitism within Enterocytozoonidae microsporidia.</title>
        <authorList>
            <person name="Wiredu Boakye D."/>
            <person name="Jaroenlak P."/>
            <person name="Prachumwat A."/>
            <person name="Williams T.A."/>
            <person name="Bateman K.S."/>
            <person name="Itsathitphaisarn O."/>
            <person name="Sritunyalucksana K."/>
            <person name="Paszkiewicz K.H."/>
            <person name="Moore K.A."/>
            <person name="Stentiford G.D."/>
            <person name="Williams B.A."/>
        </authorList>
    </citation>
    <scope>NUCLEOTIDE SEQUENCE [LARGE SCALE GENOMIC DNA]</scope>
    <source>
        <strain evidence="3">canceri</strain>
    </source>
</reference>
<accession>A0A1X0QGC9</accession>
<dbReference type="AlphaFoldDB" id="A0A1X0QGC9"/>
<gene>
    <name evidence="2" type="ORF">A0H76_1866</name>
</gene>
<comment type="caution">
    <text evidence="2">The sequence shown here is derived from an EMBL/GenBank/DDBJ whole genome shotgun (WGS) entry which is preliminary data.</text>
</comment>
<evidence type="ECO:0000313" key="3">
    <source>
        <dbReference type="Proteomes" id="UP000192501"/>
    </source>
</evidence>